<accession>A0AAD7UTJ7</accession>
<feature type="compositionally biased region" description="Low complexity" evidence="6">
    <location>
        <begin position="148"/>
        <end position="179"/>
    </location>
</feature>
<feature type="domain" description="WRKY" evidence="7">
    <location>
        <begin position="208"/>
        <end position="245"/>
    </location>
</feature>
<dbReference type="GO" id="GO:0043565">
    <property type="term" value="F:sequence-specific DNA binding"/>
    <property type="evidence" value="ECO:0007669"/>
    <property type="project" value="InterPro"/>
</dbReference>
<evidence type="ECO:0000313" key="9">
    <source>
        <dbReference type="Proteomes" id="UP001234581"/>
    </source>
</evidence>
<evidence type="ECO:0000313" key="8">
    <source>
        <dbReference type="EMBL" id="KAJ8652230.1"/>
    </source>
</evidence>
<dbReference type="InterPro" id="IPR036576">
    <property type="entry name" value="WRKY_dom_sf"/>
</dbReference>
<comment type="caution">
    <text evidence="8">The sequence shown here is derived from an EMBL/GenBank/DDBJ whole genome shotgun (WGS) entry which is preliminary data.</text>
</comment>
<dbReference type="Proteomes" id="UP001234581">
    <property type="component" value="Unassembled WGS sequence"/>
</dbReference>
<sequence>MNTPPADIAPTLPPPQPISLNDILTKYTEKPDLLELILLSKVEEDRRRTEEIKLRSKQIDYMLQKQHPSSCCSSSSPSMTHPPALRQQQQPTSSSPLHPPVNIRTPSPDPQQQQNNVSPTSPTQSHSSQYYPPSPPSTSHYVADKPTSSSSHASSSSSSPLSTKPGQSSAATNTPSTASLVQAKRRRRRQKMQAVTKTVETRDFPYHDDYLWKNNGNTVHKASGTKSIYYKCANHPKGCPVNKTVTFKEHGQYLIKYRGEHLNTCHRIKRVIDV</sequence>
<dbReference type="GO" id="GO:0003700">
    <property type="term" value="F:DNA-binding transcription factor activity"/>
    <property type="evidence" value="ECO:0007669"/>
    <property type="project" value="InterPro"/>
</dbReference>
<evidence type="ECO:0000256" key="4">
    <source>
        <dbReference type="ARBA" id="ARBA00023163"/>
    </source>
</evidence>
<feature type="compositionally biased region" description="Low complexity" evidence="6">
    <location>
        <begin position="118"/>
        <end position="141"/>
    </location>
</feature>
<evidence type="ECO:0000256" key="3">
    <source>
        <dbReference type="ARBA" id="ARBA00023125"/>
    </source>
</evidence>
<evidence type="ECO:0000256" key="6">
    <source>
        <dbReference type="SAM" id="MobiDB-lite"/>
    </source>
</evidence>
<name>A0AAD7UTJ7_9FUNG</name>
<evidence type="ECO:0000256" key="2">
    <source>
        <dbReference type="ARBA" id="ARBA00023015"/>
    </source>
</evidence>
<evidence type="ECO:0000259" key="7">
    <source>
        <dbReference type="PROSITE" id="PS50811"/>
    </source>
</evidence>
<dbReference type="SUPFAM" id="SSF118290">
    <property type="entry name" value="WRKY DNA-binding domain"/>
    <property type="match status" value="1"/>
</dbReference>
<dbReference type="Gene3D" id="2.20.25.80">
    <property type="entry name" value="WRKY domain"/>
    <property type="match status" value="1"/>
</dbReference>
<evidence type="ECO:0000256" key="5">
    <source>
        <dbReference type="ARBA" id="ARBA00023242"/>
    </source>
</evidence>
<protein>
    <recommendedName>
        <fullName evidence="7">WRKY domain-containing protein</fullName>
    </recommendedName>
</protein>
<feature type="compositionally biased region" description="Polar residues" evidence="6">
    <location>
        <begin position="86"/>
        <end position="96"/>
    </location>
</feature>
<dbReference type="GeneID" id="83219525"/>
<keyword evidence="2" id="KW-0805">Transcription regulation</keyword>
<evidence type="ECO:0000256" key="1">
    <source>
        <dbReference type="ARBA" id="ARBA00004123"/>
    </source>
</evidence>
<dbReference type="InterPro" id="IPR003657">
    <property type="entry name" value="WRKY_dom"/>
</dbReference>
<dbReference type="RefSeq" id="XP_058337144.1">
    <property type="nucleotide sequence ID" value="XM_058492084.1"/>
</dbReference>
<keyword evidence="4" id="KW-0804">Transcription</keyword>
<keyword evidence="9" id="KW-1185">Reference proteome</keyword>
<reference evidence="8 9" key="1">
    <citation type="submission" date="2023-03" db="EMBL/GenBank/DDBJ databases">
        <title>Genome sequence of Lichtheimia ornata CBS 291.66.</title>
        <authorList>
            <person name="Mohabir J.T."/>
            <person name="Shea T.P."/>
            <person name="Kurbessoian T."/>
            <person name="Berby B."/>
            <person name="Fontaine J."/>
            <person name="Livny J."/>
            <person name="Gnirke A."/>
            <person name="Stajich J.E."/>
            <person name="Cuomo C.A."/>
        </authorList>
    </citation>
    <scope>NUCLEOTIDE SEQUENCE [LARGE SCALE GENOMIC DNA]</scope>
    <source>
        <strain evidence="8">CBS 291.66</strain>
    </source>
</reference>
<feature type="region of interest" description="Disordered" evidence="6">
    <location>
        <begin position="58"/>
        <end position="193"/>
    </location>
</feature>
<keyword evidence="3" id="KW-0238">DNA-binding</keyword>
<dbReference type="EMBL" id="JARTCD010000113">
    <property type="protein sequence ID" value="KAJ8652230.1"/>
    <property type="molecule type" value="Genomic_DNA"/>
</dbReference>
<dbReference type="AlphaFoldDB" id="A0AAD7UTJ7"/>
<organism evidence="8 9">
    <name type="scientific">Lichtheimia ornata</name>
    <dbReference type="NCBI Taxonomy" id="688661"/>
    <lineage>
        <taxon>Eukaryota</taxon>
        <taxon>Fungi</taxon>
        <taxon>Fungi incertae sedis</taxon>
        <taxon>Mucoromycota</taxon>
        <taxon>Mucoromycotina</taxon>
        <taxon>Mucoromycetes</taxon>
        <taxon>Mucorales</taxon>
        <taxon>Lichtheimiaceae</taxon>
        <taxon>Lichtheimia</taxon>
    </lineage>
</organism>
<dbReference type="GO" id="GO:0005634">
    <property type="term" value="C:nucleus"/>
    <property type="evidence" value="ECO:0007669"/>
    <property type="project" value="UniProtKB-SubCell"/>
</dbReference>
<comment type="subcellular location">
    <subcellularLocation>
        <location evidence="1">Nucleus</location>
    </subcellularLocation>
</comment>
<dbReference type="SMART" id="SM00774">
    <property type="entry name" value="WRKY"/>
    <property type="match status" value="1"/>
</dbReference>
<dbReference type="PROSITE" id="PS50811">
    <property type="entry name" value="WRKY"/>
    <property type="match status" value="1"/>
</dbReference>
<dbReference type="Pfam" id="PF03106">
    <property type="entry name" value="WRKY"/>
    <property type="match status" value="1"/>
</dbReference>
<proteinExistence type="predicted"/>
<feature type="compositionally biased region" description="Low complexity" evidence="6">
    <location>
        <begin position="68"/>
        <end position="78"/>
    </location>
</feature>
<gene>
    <name evidence="8" type="ORF">O0I10_012138</name>
</gene>
<keyword evidence="5" id="KW-0539">Nucleus</keyword>